<accession>A0A1B7TEQ2</accession>
<organism evidence="1 2">
    <name type="scientific">Hanseniaspora valbyensis NRRL Y-1626</name>
    <dbReference type="NCBI Taxonomy" id="766949"/>
    <lineage>
        <taxon>Eukaryota</taxon>
        <taxon>Fungi</taxon>
        <taxon>Dikarya</taxon>
        <taxon>Ascomycota</taxon>
        <taxon>Saccharomycotina</taxon>
        <taxon>Saccharomycetes</taxon>
        <taxon>Saccharomycodales</taxon>
        <taxon>Saccharomycodaceae</taxon>
        <taxon>Hanseniaspora</taxon>
    </lineage>
</organism>
<comment type="caution">
    <text evidence="1">The sequence shown here is derived from an EMBL/GenBank/DDBJ whole genome shotgun (WGS) entry which is preliminary data.</text>
</comment>
<dbReference type="Proteomes" id="UP000092321">
    <property type="component" value="Unassembled WGS sequence"/>
</dbReference>
<sequence>MKRVISRGLTKSQIFLSNVLNTASFKHETPLISLSFSSNQNLNSFIKKHNNKFTLYQNVLNSRDINNKDGNIIRSAFLANSSNNINDLLTNNISAAENQLDAKNYESQLKPFDDDDSKTFNDTNQRPNTIDFLLLSNKDTIIYENEVKNVLQLYSEIDVNKIENFNVLKFKNIALINPPLSVLDIVRNYYKKNDIDGIEKLNIIGLINNAPAISLYRKNLFAVGIQEKWLGSIPFDLVNFNNKNEKRSSDIDFLLELNNDHRDLISIKEFSPETHLIKQLERLFIDGYLTGLQILYDIDLSKLTTNLGDEEFEKLLQYYIKEFQWFVSWKFPELIKDYGNNIEESPFSKHKIMDLCFSVANNKNGAFNELETNEVLNKSLNAKINNLSTNTYSYIQSMIKIEEANKPSLALHYIIRACNMNENPNIGFKMRHTSELFRLYKKMGTKE</sequence>
<dbReference type="EMBL" id="LXPE01000010">
    <property type="protein sequence ID" value="OBA27239.1"/>
    <property type="molecule type" value="Genomic_DNA"/>
</dbReference>
<evidence type="ECO:0000313" key="1">
    <source>
        <dbReference type="EMBL" id="OBA27239.1"/>
    </source>
</evidence>
<keyword evidence="2" id="KW-1185">Reference proteome</keyword>
<protein>
    <submittedName>
        <fullName evidence="1">Uncharacterized protein</fullName>
    </submittedName>
</protein>
<evidence type="ECO:0000313" key="2">
    <source>
        <dbReference type="Proteomes" id="UP000092321"/>
    </source>
</evidence>
<dbReference type="AlphaFoldDB" id="A0A1B7TEQ2"/>
<proteinExistence type="predicted"/>
<gene>
    <name evidence="1" type="ORF">HANVADRAFT_2072</name>
</gene>
<name>A0A1B7TEQ2_9ASCO</name>
<reference evidence="2" key="1">
    <citation type="journal article" date="2016" name="Proc. Natl. Acad. Sci. U.S.A.">
        <title>Comparative genomics of biotechnologically important yeasts.</title>
        <authorList>
            <person name="Riley R."/>
            <person name="Haridas S."/>
            <person name="Wolfe K.H."/>
            <person name="Lopes M.R."/>
            <person name="Hittinger C.T."/>
            <person name="Goeker M."/>
            <person name="Salamov A.A."/>
            <person name="Wisecaver J.H."/>
            <person name="Long T.M."/>
            <person name="Calvey C.H."/>
            <person name="Aerts A.L."/>
            <person name="Barry K.W."/>
            <person name="Choi C."/>
            <person name="Clum A."/>
            <person name="Coughlan A.Y."/>
            <person name="Deshpande S."/>
            <person name="Douglass A.P."/>
            <person name="Hanson S.J."/>
            <person name="Klenk H.-P."/>
            <person name="LaButti K.M."/>
            <person name="Lapidus A."/>
            <person name="Lindquist E.A."/>
            <person name="Lipzen A.M."/>
            <person name="Meier-Kolthoff J.P."/>
            <person name="Ohm R.A."/>
            <person name="Otillar R.P."/>
            <person name="Pangilinan J.L."/>
            <person name="Peng Y."/>
            <person name="Rokas A."/>
            <person name="Rosa C.A."/>
            <person name="Scheuner C."/>
            <person name="Sibirny A.A."/>
            <person name="Slot J.C."/>
            <person name="Stielow J.B."/>
            <person name="Sun H."/>
            <person name="Kurtzman C.P."/>
            <person name="Blackwell M."/>
            <person name="Grigoriev I.V."/>
            <person name="Jeffries T.W."/>
        </authorList>
    </citation>
    <scope>NUCLEOTIDE SEQUENCE [LARGE SCALE GENOMIC DNA]</scope>
    <source>
        <strain evidence="2">NRRL Y-1626</strain>
    </source>
</reference>